<reference evidence="13 14" key="1">
    <citation type="submission" date="2018-04" db="EMBL/GenBank/DDBJ databases">
        <title>The genome of golden apple snail Pomacea canaliculata provides insight into stress tolerance and invasive adaptation.</title>
        <authorList>
            <person name="Liu C."/>
            <person name="Liu B."/>
            <person name="Ren Y."/>
            <person name="Zhang Y."/>
            <person name="Wang H."/>
            <person name="Li S."/>
            <person name="Jiang F."/>
            <person name="Yin L."/>
            <person name="Zhang G."/>
            <person name="Qian W."/>
            <person name="Fan W."/>
        </authorList>
    </citation>
    <scope>NUCLEOTIDE SEQUENCE [LARGE SCALE GENOMIC DNA]</scope>
    <source>
        <strain evidence="13">SZHN2017</strain>
        <tissue evidence="13">Muscle</tissue>
    </source>
</reference>
<evidence type="ECO:0000313" key="14">
    <source>
        <dbReference type="Proteomes" id="UP000245119"/>
    </source>
</evidence>
<dbReference type="Gene3D" id="2.60.40.1110">
    <property type="match status" value="1"/>
</dbReference>
<feature type="region of interest" description="Disordered" evidence="9">
    <location>
        <begin position="501"/>
        <end position="524"/>
    </location>
</feature>
<feature type="region of interest" description="Disordered" evidence="9">
    <location>
        <begin position="903"/>
        <end position="926"/>
    </location>
</feature>
<dbReference type="InterPro" id="IPR029021">
    <property type="entry name" value="Prot-tyrosine_phosphatase-like"/>
</dbReference>
<feature type="region of interest" description="Disordered" evidence="9">
    <location>
        <begin position="551"/>
        <end position="572"/>
    </location>
</feature>
<feature type="region of interest" description="Disordered" evidence="9">
    <location>
        <begin position="603"/>
        <end position="754"/>
    </location>
</feature>
<feature type="compositionally biased region" description="Polar residues" evidence="9">
    <location>
        <begin position="635"/>
        <end position="654"/>
    </location>
</feature>
<dbReference type="Proteomes" id="UP000245119">
    <property type="component" value="Linkage Group LG1"/>
</dbReference>
<dbReference type="CDD" id="cd01213">
    <property type="entry name" value="PTB_tensin"/>
    <property type="match status" value="1"/>
</dbReference>
<evidence type="ECO:0000256" key="6">
    <source>
        <dbReference type="ARBA" id="ARBA00022949"/>
    </source>
</evidence>
<dbReference type="FunFam" id="3.30.505.10:FF:000002">
    <property type="entry name" value="Tensin 1"/>
    <property type="match status" value="1"/>
</dbReference>
<evidence type="ECO:0000256" key="5">
    <source>
        <dbReference type="ARBA" id="ARBA00022912"/>
    </source>
</evidence>
<dbReference type="SMART" id="SM01326">
    <property type="entry name" value="PTEN_C2"/>
    <property type="match status" value="1"/>
</dbReference>
<dbReference type="Pfam" id="PF10409">
    <property type="entry name" value="PTEN_C2"/>
    <property type="match status" value="1"/>
</dbReference>
<feature type="compositionally biased region" description="Pro residues" evidence="9">
    <location>
        <begin position="618"/>
        <end position="628"/>
    </location>
</feature>
<keyword evidence="14" id="KW-1185">Reference proteome</keyword>
<feature type="compositionally biased region" description="Basic and acidic residues" evidence="9">
    <location>
        <begin position="558"/>
        <end position="572"/>
    </location>
</feature>
<evidence type="ECO:0000256" key="7">
    <source>
        <dbReference type="ARBA" id="ARBA00022999"/>
    </source>
</evidence>
<evidence type="ECO:0000256" key="4">
    <source>
        <dbReference type="ARBA" id="ARBA00022801"/>
    </source>
</evidence>
<evidence type="ECO:0000256" key="1">
    <source>
        <dbReference type="ARBA" id="ARBA00004246"/>
    </source>
</evidence>
<dbReference type="PANTHER" id="PTHR45734">
    <property type="entry name" value="TENSIN"/>
    <property type="match status" value="1"/>
</dbReference>
<dbReference type="Gene3D" id="2.30.29.30">
    <property type="entry name" value="Pleckstrin-homology domain (PH domain)/Phosphotyrosine-binding domain (PTB)"/>
    <property type="match status" value="1"/>
</dbReference>
<dbReference type="InterPro" id="IPR033929">
    <property type="entry name" value="Tensin_PTB"/>
</dbReference>
<feature type="region of interest" description="Disordered" evidence="9">
    <location>
        <begin position="391"/>
        <end position="414"/>
    </location>
</feature>
<dbReference type="GO" id="GO:0005925">
    <property type="term" value="C:focal adhesion"/>
    <property type="evidence" value="ECO:0007669"/>
    <property type="project" value="UniProtKB-SubCell"/>
</dbReference>
<dbReference type="InterPro" id="IPR035012">
    <property type="entry name" value="Tensin-like_SH2"/>
</dbReference>
<feature type="compositionally biased region" description="Low complexity" evidence="9">
    <location>
        <begin position="691"/>
        <end position="702"/>
    </location>
</feature>
<dbReference type="InterPro" id="IPR006020">
    <property type="entry name" value="PTB/PI_dom"/>
</dbReference>
<proteinExistence type="inferred from homology"/>
<dbReference type="CDD" id="cd09927">
    <property type="entry name" value="SH2_Tensin_like"/>
    <property type="match status" value="1"/>
</dbReference>
<keyword evidence="3" id="KW-0597">Phosphoprotein</keyword>
<dbReference type="EMBL" id="PZQS01000001">
    <property type="protein sequence ID" value="PVD37943.1"/>
    <property type="molecule type" value="Genomic_DNA"/>
</dbReference>
<dbReference type="OrthoDB" id="6273691at2759"/>
<protein>
    <recommendedName>
        <fullName evidence="15">Tensin</fullName>
    </recommendedName>
</protein>
<keyword evidence="4" id="KW-0378">Hydrolase</keyword>
<dbReference type="SUPFAM" id="SSF55550">
    <property type="entry name" value="SH2 domain"/>
    <property type="match status" value="1"/>
</dbReference>
<dbReference type="InterPro" id="IPR035892">
    <property type="entry name" value="C2_domain_sf"/>
</dbReference>
<dbReference type="InterPro" id="IPR014020">
    <property type="entry name" value="Tensin_C2-dom"/>
</dbReference>
<dbReference type="InterPro" id="IPR051484">
    <property type="entry name" value="Tensin_PTEN_phosphatase"/>
</dbReference>
<dbReference type="SMART" id="SM00462">
    <property type="entry name" value="PTB"/>
    <property type="match status" value="1"/>
</dbReference>
<dbReference type="InterPro" id="IPR013625">
    <property type="entry name" value="PTB"/>
</dbReference>
<keyword evidence="6" id="KW-0965">Cell junction</keyword>
<dbReference type="PROSITE" id="PS51182">
    <property type="entry name" value="C2_TENSIN"/>
    <property type="match status" value="1"/>
</dbReference>
<feature type="domain" description="SH2" evidence="10">
    <location>
        <begin position="1077"/>
        <end position="1185"/>
    </location>
</feature>
<dbReference type="PROSITE" id="PS50001">
    <property type="entry name" value="SH2"/>
    <property type="match status" value="1"/>
</dbReference>
<evidence type="ECO:0008006" key="15">
    <source>
        <dbReference type="Google" id="ProtNLM"/>
    </source>
</evidence>
<dbReference type="Gene3D" id="3.30.505.10">
    <property type="entry name" value="SH2 domain"/>
    <property type="match status" value="1"/>
</dbReference>
<gene>
    <name evidence="13" type="ORF">C0Q70_00545</name>
</gene>
<dbReference type="Pfam" id="PF00017">
    <property type="entry name" value="SH2"/>
    <property type="match status" value="1"/>
</dbReference>
<evidence type="ECO:0000256" key="3">
    <source>
        <dbReference type="ARBA" id="ARBA00022553"/>
    </source>
</evidence>
<evidence type="ECO:0000259" key="12">
    <source>
        <dbReference type="PROSITE" id="PS51182"/>
    </source>
</evidence>
<evidence type="ECO:0000256" key="9">
    <source>
        <dbReference type="SAM" id="MobiDB-lite"/>
    </source>
</evidence>
<dbReference type="GO" id="GO:0004721">
    <property type="term" value="F:phosphoprotein phosphatase activity"/>
    <property type="evidence" value="ECO:0007669"/>
    <property type="project" value="UniProtKB-KW"/>
</dbReference>
<keyword evidence="7 8" id="KW-0727">SH2 domain</keyword>
<evidence type="ECO:0000259" key="11">
    <source>
        <dbReference type="PROSITE" id="PS51181"/>
    </source>
</evidence>
<dbReference type="PANTHER" id="PTHR45734:SF10">
    <property type="entry name" value="BLISTERY, ISOFORM A"/>
    <property type="match status" value="1"/>
</dbReference>
<dbReference type="SUPFAM" id="SSF50729">
    <property type="entry name" value="PH domain-like"/>
    <property type="match status" value="1"/>
</dbReference>
<dbReference type="SMART" id="SM00252">
    <property type="entry name" value="SH2"/>
    <property type="match status" value="1"/>
</dbReference>
<dbReference type="FunFam" id="2.30.29.30:FF:000039">
    <property type="entry name" value="Tensin 1"/>
    <property type="match status" value="1"/>
</dbReference>
<dbReference type="InterPro" id="IPR036860">
    <property type="entry name" value="SH2_dom_sf"/>
</dbReference>
<dbReference type="STRING" id="400727.A0A2T7PWY5"/>
<dbReference type="InterPro" id="IPR029023">
    <property type="entry name" value="Tensin_phosphatase"/>
</dbReference>
<dbReference type="InterPro" id="IPR011993">
    <property type="entry name" value="PH-like_dom_sf"/>
</dbReference>
<feature type="compositionally biased region" description="Polar residues" evidence="9">
    <location>
        <begin position="835"/>
        <end position="851"/>
    </location>
</feature>
<feature type="domain" description="C2 tensin-type" evidence="12">
    <location>
        <begin position="138"/>
        <end position="263"/>
    </location>
</feature>
<organism evidence="13 14">
    <name type="scientific">Pomacea canaliculata</name>
    <name type="common">Golden apple snail</name>
    <dbReference type="NCBI Taxonomy" id="400727"/>
    <lineage>
        <taxon>Eukaryota</taxon>
        <taxon>Metazoa</taxon>
        <taxon>Spiralia</taxon>
        <taxon>Lophotrochozoa</taxon>
        <taxon>Mollusca</taxon>
        <taxon>Gastropoda</taxon>
        <taxon>Caenogastropoda</taxon>
        <taxon>Architaenioglossa</taxon>
        <taxon>Ampullarioidea</taxon>
        <taxon>Ampullariidae</taxon>
        <taxon>Pomacea</taxon>
    </lineage>
</organism>
<feature type="domain" description="Phosphatase tensin-type" evidence="11">
    <location>
        <begin position="1"/>
        <end position="133"/>
    </location>
</feature>
<dbReference type="SUPFAM" id="SSF52799">
    <property type="entry name" value="(Phosphotyrosine protein) phosphatases II"/>
    <property type="match status" value="1"/>
</dbReference>
<comment type="similarity">
    <text evidence="2">Belongs to the PTEN phosphatase protein family.</text>
</comment>
<evidence type="ECO:0000259" key="10">
    <source>
        <dbReference type="PROSITE" id="PS50001"/>
    </source>
</evidence>
<dbReference type="SUPFAM" id="SSF49562">
    <property type="entry name" value="C2 domain (Calcium/lipid-binding domain, CaLB)"/>
    <property type="match status" value="1"/>
</dbReference>
<dbReference type="InterPro" id="IPR000980">
    <property type="entry name" value="SH2"/>
</dbReference>
<dbReference type="Gene3D" id="3.90.190.10">
    <property type="entry name" value="Protein tyrosine phosphatase superfamily"/>
    <property type="match status" value="2"/>
</dbReference>
<accession>A0A2T7PWY5</accession>
<dbReference type="Pfam" id="PF08416">
    <property type="entry name" value="PTB"/>
    <property type="match status" value="1"/>
</dbReference>
<keyword evidence="5" id="KW-0904">Protein phosphatase</keyword>
<comment type="caution">
    <text evidence="13">The sequence shown here is derived from an EMBL/GenBank/DDBJ whole genome shotgun (WGS) entry which is preliminary data.</text>
</comment>
<sequence length="1358" mass="149366">MSFPSEGHETTYAFNLKEVVRMLKTKHGDNYLILNLSEKRQDLAKSNPQRVQGSGRLAQRRPHNVAVLHCKGGRARIAIIIAAYMHYSNICASADQALDRFAMKRFYEDKLGGLPLPSQRRYVHYFAGLLSGAIKINSNPLYLHHILIHGVPNFDTRGGCRPFIKVYQGMQPIFTSGVYNVTDNMQKVCISISPGIPLRGDILIKCYHKKARSGQREIIWQCQFHTCAIEDGNIVFSKQELDDAIHDPRFPDSGKVEFVFGPSSDVPVSVSGFKSDVTVPVDDNEDALTRSDSYENFQRALEQGLQRYAGPNTSYGSQFQNNASFTSSVNTAHTSYSTSTSSRAAGQVLDETANLNYSTVPRQQQTVPPLDERTQLDELLSDLLSDQVYVTSPHSPQTSQGPSSPQQGTMSGKTVTTTAHTFTTYSNTDSGRNPDKVLIQRAEVTYKVPGVGEEKHHYTIAGEPPELEKPRVPKGAFSYTSTSPTSIDQSRSFQTLEREVTRSEQVSMSGPQSPPGRAHTLPYRPDYENRYPAEYSYNTLDGEHSLSWLQQQQQKLQRMKDGRDASGRTEQEKQLVQELRYAQNRYYKQRAQHEAEEHAVMDSYGHHPTQNGPISPSSAPPVYTPPPRGFGSDSGHFNTFSTHSWSESHNNYGEQPSTKPPPSPTQQRAAQPSSMPIQPPVRSSSKDYMRSRSNSSSSAWQTSPPPPSNTLTRQYSDTLYNREPTTLGPHHIASSQSTPPHSPRALSPTHGGYSTTTYTTYRTIHKDSPQTHHNYITEVFVHRVGADKQKADIGEDTRLDELTRSLQAASDSIMSQSQQQSYQWQESHVSQQYQTVSSVNNSQEQRLTQGSDVRMQPATKPPRSASPLLWDNVDSQALKNEAPAPKPVQVVEEDRIMLRPIGPGVQTLEPEGTHSTGTLGRATTPGFPTSPVTPPFPVSPRTHLSAAGGSVAVSPTGTLTSQTVVQQQQQYHQQYQMQQGQATDGTLHIDTSQRMLSPTAARSPGSPPSPGNLNTLRQQLSAAHSMSGNIVAPHSVTGQSSPSVYFGLSRRGSLSSLTDSDMVHATPKFVKDTSKFWYKPNITREDAIAMLKDKAPGMFVIRDSNSFPGAYGLALKVAQIPPNVQAKSTGDPQADLVRHFLIEPTPKGVRLRGCSNEPVFGSLAALVYQHSITPLALPCKLVLPDAGDTVDGPLSPEATTTTEINSAADLLAKGAACNVVFINTVDTESLTGPQAIAKAIKVTFESQPPTRTTVVHFKVSSQGITLTDNNRKLFFRRHYPVSAVTYCGMDPQDRRWKRDGEAPGVQVDAKIFGFVARKQGGVSDNSCHLFAELDPEQPASAIVNFVTKVMIGQSKVKS</sequence>
<feature type="region of interest" description="Disordered" evidence="9">
    <location>
        <begin position="835"/>
        <end position="869"/>
    </location>
</feature>
<evidence type="ECO:0000256" key="2">
    <source>
        <dbReference type="ARBA" id="ARBA00007881"/>
    </source>
</evidence>
<dbReference type="PROSITE" id="PS51181">
    <property type="entry name" value="PPASE_TENSIN"/>
    <property type="match status" value="1"/>
</dbReference>
<evidence type="ECO:0000256" key="8">
    <source>
        <dbReference type="PROSITE-ProRule" id="PRU00191"/>
    </source>
</evidence>
<evidence type="ECO:0000313" key="13">
    <source>
        <dbReference type="EMBL" id="PVD37943.1"/>
    </source>
</evidence>
<name>A0A2T7PWY5_POMCA</name>
<comment type="subcellular location">
    <subcellularLocation>
        <location evidence="1">Cell junction</location>
        <location evidence="1">Focal adhesion</location>
    </subcellularLocation>
</comment>
<feature type="compositionally biased region" description="Polar residues" evidence="9">
    <location>
        <begin position="709"/>
        <end position="719"/>
    </location>
</feature>